<evidence type="ECO:0000256" key="1">
    <source>
        <dbReference type="SAM" id="MobiDB-lite"/>
    </source>
</evidence>
<evidence type="ECO:0000313" key="4">
    <source>
        <dbReference type="Proteomes" id="UP000616724"/>
    </source>
</evidence>
<feature type="region of interest" description="Disordered" evidence="1">
    <location>
        <begin position="26"/>
        <end position="89"/>
    </location>
</feature>
<protein>
    <recommendedName>
        <fullName evidence="5">Lipoprotein</fullName>
    </recommendedName>
</protein>
<reference evidence="3 4" key="1">
    <citation type="submission" date="2021-01" db="EMBL/GenBank/DDBJ databases">
        <title>Whole genome shotgun sequence of Planobispora longispora NBRC 13918.</title>
        <authorList>
            <person name="Komaki H."/>
            <person name="Tamura T."/>
        </authorList>
    </citation>
    <scope>NUCLEOTIDE SEQUENCE [LARGE SCALE GENOMIC DNA]</scope>
    <source>
        <strain evidence="3 4">NBRC 13918</strain>
    </source>
</reference>
<accession>A0A8J3W5K7</accession>
<gene>
    <name evidence="3" type="ORF">Plo01_23750</name>
</gene>
<dbReference type="PROSITE" id="PS51257">
    <property type="entry name" value="PROKAR_LIPOPROTEIN"/>
    <property type="match status" value="1"/>
</dbReference>
<evidence type="ECO:0000256" key="2">
    <source>
        <dbReference type="SAM" id="SignalP"/>
    </source>
</evidence>
<dbReference type="AlphaFoldDB" id="A0A8J3W5K7"/>
<dbReference type="RefSeq" id="WP_203890580.1">
    <property type="nucleotide sequence ID" value="NZ_BOOH01000019.1"/>
</dbReference>
<proteinExistence type="predicted"/>
<evidence type="ECO:0008006" key="5">
    <source>
        <dbReference type="Google" id="ProtNLM"/>
    </source>
</evidence>
<keyword evidence="2" id="KW-0732">Signal</keyword>
<dbReference type="EMBL" id="BOOH01000019">
    <property type="protein sequence ID" value="GIH75946.1"/>
    <property type="molecule type" value="Genomic_DNA"/>
</dbReference>
<organism evidence="3 4">
    <name type="scientific">Planobispora longispora</name>
    <dbReference type="NCBI Taxonomy" id="28887"/>
    <lineage>
        <taxon>Bacteria</taxon>
        <taxon>Bacillati</taxon>
        <taxon>Actinomycetota</taxon>
        <taxon>Actinomycetes</taxon>
        <taxon>Streptosporangiales</taxon>
        <taxon>Streptosporangiaceae</taxon>
        <taxon>Planobispora</taxon>
    </lineage>
</organism>
<feature type="compositionally biased region" description="Low complexity" evidence="1">
    <location>
        <begin position="30"/>
        <end position="54"/>
    </location>
</feature>
<sequence length="174" mass="17596">MNGALKVTRVLLAAALTVGLAACSAEQRGTEAAPSASAAASQAPQPTAQESSAATPDASQSAVPESPAPETTRSEAAPSSLRDSGADRDVTGLVTLKGADSIKVEGDDAAAYEATLTPFTVVLDAQGSICDTGAIPHKCSVDQLKKALKSGVSLYAKVSIQDDLATEIEEIVRN</sequence>
<dbReference type="Proteomes" id="UP000616724">
    <property type="component" value="Unassembled WGS sequence"/>
</dbReference>
<feature type="signal peptide" evidence="2">
    <location>
        <begin position="1"/>
        <end position="24"/>
    </location>
</feature>
<comment type="caution">
    <text evidence="3">The sequence shown here is derived from an EMBL/GenBank/DDBJ whole genome shotgun (WGS) entry which is preliminary data.</text>
</comment>
<feature type="chain" id="PRO_5035272669" description="Lipoprotein" evidence="2">
    <location>
        <begin position="25"/>
        <end position="174"/>
    </location>
</feature>
<keyword evidence="4" id="KW-1185">Reference proteome</keyword>
<evidence type="ECO:0000313" key="3">
    <source>
        <dbReference type="EMBL" id="GIH75946.1"/>
    </source>
</evidence>
<name>A0A8J3W5K7_9ACTN</name>